<reference evidence="11" key="2">
    <citation type="submission" date="2025-08" db="UniProtKB">
        <authorList>
            <consortium name="Ensembl"/>
        </authorList>
    </citation>
    <scope>IDENTIFICATION</scope>
    <source>
        <strain evidence="11">Glennie</strain>
    </source>
</reference>
<dbReference type="InterPro" id="IPR036748">
    <property type="entry name" value="MTH938-like_sf"/>
</dbReference>
<evidence type="ECO:0000256" key="10">
    <source>
        <dbReference type="ARBA" id="ARBA00064797"/>
    </source>
</evidence>
<dbReference type="GO" id="GO:0005743">
    <property type="term" value="C:mitochondrial inner membrane"/>
    <property type="evidence" value="ECO:0000318"/>
    <property type="project" value="GO_Central"/>
</dbReference>
<dbReference type="Proteomes" id="UP000002279">
    <property type="component" value="Chromosome X1"/>
</dbReference>
<sequence length="185" mass="20433">MAGGAAVRALARSVPALSRPRGPPNWQPCRSHRLFPVDDEQFQRTTVTMLEKDSPHILFVDSYSPRGFTINGNRVVGPCVLIPQSILQWNVGTHQDITEESLSLFWMLEPRIEIVVVGTGNQMERLPPELLKAMRKRGIALEVQDTPNACATFNFLLHEGRVTGAALIPPPSRLYGSGSLPLPTE</sequence>
<evidence type="ECO:0000256" key="9">
    <source>
        <dbReference type="ARBA" id="ARBA00049984"/>
    </source>
</evidence>
<dbReference type="Gene3D" id="3.40.1230.10">
    <property type="entry name" value="MTH938-like"/>
    <property type="match status" value="1"/>
</dbReference>
<dbReference type="InParanoid" id="F6ZLT9"/>
<evidence type="ECO:0000256" key="1">
    <source>
        <dbReference type="ARBA" id="ARBA00004069"/>
    </source>
</evidence>
<dbReference type="CDD" id="cd05125">
    <property type="entry name" value="Mth938_2P1-like"/>
    <property type="match status" value="1"/>
</dbReference>
<accession>F6ZLT9</accession>
<dbReference type="SUPFAM" id="SSF64076">
    <property type="entry name" value="MTH938-like"/>
    <property type="match status" value="1"/>
</dbReference>
<dbReference type="FunCoup" id="F6ZLT9">
    <property type="interactions" value="1383"/>
</dbReference>
<comment type="function">
    <text evidence="1">Essential factor for the assembly of mitochondrial NADH:ubiquinone oxidoreductase complex (complex I).</text>
</comment>
<dbReference type="GO" id="GO:0005634">
    <property type="term" value="C:nucleus"/>
    <property type="evidence" value="ECO:0007669"/>
    <property type="project" value="UniProtKB-SubCell"/>
</dbReference>
<evidence type="ECO:0000256" key="7">
    <source>
        <dbReference type="ARBA" id="ARBA00023136"/>
    </source>
</evidence>
<keyword evidence="5" id="KW-0999">Mitochondrion inner membrane</keyword>
<proteinExistence type="inferred from homology"/>
<dbReference type="Bgee" id="ENSOANG00000010908">
    <property type="expression patterns" value="Expressed in heart and 8 other cell types or tissues"/>
</dbReference>
<evidence type="ECO:0000313" key="12">
    <source>
        <dbReference type="Proteomes" id="UP000002279"/>
    </source>
</evidence>
<dbReference type="RefSeq" id="XP_028906422.1">
    <property type="nucleotide sequence ID" value="XM_029050589.2"/>
</dbReference>
<dbReference type="GeneTree" id="ENSGT00390000018312"/>
<evidence type="ECO:0000256" key="5">
    <source>
        <dbReference type="ARBA" id="ARBA00022792"/>
    </source>
</evidence>
<organism evidence="11 12">
    <name type="scientific">Ornithorhynchus anatinus</name>
    <name type="common">Duckbill platypus</name>
    <dbReference type="NCBI Taxonomy" id="9258"/>
    <lineage>
        <taxon>Eukaryota</taxon>
        <taxon>Metazoa</taxon>
        <taxon>Chordata</taxon>
        <taxon>Craniata</taxon>
        <taxon>Vertebrata</taxon>
        <taxon>Euteleostomi</taxon>
        <taxon>Mammalia</taxon>
        <taxon>Monotremata</taxon>
        <taxon>Ornithorhynchidae</taxon>
        <taxon>Ornithorhynchus</taxon>
    </lineage>
</organism>
<dbReference type="OrthoDB" id="20681at2759"/>
<keyword evidence="7" id="KW-0472">Membrane</keyword>
<reference evidence="11" key="3">
    <citation type="submission" date="2025-09" db="UniProtKB">
        <authorList>
            <consortium name="Ensembl"/>
        </authorList>
    </citation>
    <scope>IDENTIFICATION</scope>
    <source>
        <strain evidence="11">Glennie</strain>
    </source>
</reference>
<dbReference type="GeneID" id="100073688"/>
<dbReference type="FunFam" id="3.40.1230.10:FF:000002">
    <property type="entry name" value="NADH dehydrogenase [ubiquinone] 1 alpha subcomplex assembly factor 3"/>
    <property type="match status" value="1"/>
</dbReference>
<reference evidence="11 12" key="1">
    <citation type="journal article" date="2008" name="Nature">
        <title>Genome analysis of the platypus reveals unique signatures of evolution.</title>
        <authorList>
            <person name="Warren W.C."/>
            <person name="Hillier L.W."/>
            <person name="Marshall Graves J.A."/>
            <person name="Birney E."/>
            <person name="Ponting C.P."/>
            <person name="Grutzner F."/>
            <person name="Belov K."/>
            <person name="Miller W."/>
            <person name="Clarke L."/>
            <person name="Chinwalla A.T."/>
            <person name="Yang S.P."/>
            <person name="Heger A."/>
            <person name="Locke D.P."/>
            <person name="Miethke P."/>
            <person name="Waters P.D."/>
            <person name="Veyrunes F."/>
            <person name="Fulton L."/>
            <person name="Fulton B."/>
            <person name="Graves T."/>
            <person name="Wallis J."/>
            <person name="Puente X.S."/>
            <person name="Lopez-Otin C."/>
            <person name="Ordonez G.R."/>
            <person name="Eichler E.E."/>
            <person name="Chen L."/>
            <person name="Cheng Z."/>
            <person name="Deakin J.E."/>
            <person name="Alsop A."/>
            <person name="Thompson K."/>
            <person name="Kirby P."/>
            <person name="Papenfuss A.T."/>
            <person name="Wakefield M.J."/>
            <person name="Olender T."/>
            <person name="Lancet D."/>
            <person name="Huttley G.A."/>
            <person name="Smit A.F."/>
            <person name="Pask A."/>
            <person name="Temple-Smith P."/>
            <person name="Batzer M.A."/>
            <person name="Walker J.A."/>
            <person name="Konkel M.K."/>
            <person name="Harris R.S."/>
            <person name="Whittington C.M."/>
            <person name="Wong E.S."/>
            <person name="Gemmell N.J."/>
            <person name="Buschiazzo E."/>
            <person name="Vargas Jentzsch I.M."/>
            <person name="Merkel A."/>
            <person name="Schmitz J."/>
            <person name="Zemann A."/>
            <person name="Churakov G."/>
            <person name="Kriegs J.O."/>
            <person name="Brosius J."/>
            <person name="Murchison E.P."/>
            <person name="Sachidanandam R."/>
            <person name="Smith C."/>
            <person name="Hannon G.J."/>
            <person name="Tsend-Ayush E."/>
            <person name="McMillan D."/>
            <person name="Attenborough R."/>
            <person name="Rens W."/>
            <person name="Ferguson-Smith M."/>
            <person name="Lefevre C.M."/>
            <person name="Sharp J.A."/>
            <person name="Nicholas K.R."/>
            <person name="Ray D.A."/>
            <person name="Kube M."/>
            <person name="Reinhardt R."/>
            <person name="Pringle T.H."/>
            <person name="Taylor J."/>
            <person name="Jones R.C."/>
            <person name="Nixon B."/>
            <person name="Dacheux J.L."/>
            <person name="Niwa H."/>
            <person name="Sekita Y."/>
            <person name="Huang X."/>
            <person name="Stark A."/>
            <person name="Kheradpour P."/>
            <person name="Kellis M."/>
            <person name="Flicek P."/>
            <person name="Chen Y."/>
            <person name="Webber C."/>
            <person name="Hardison R."/>
            <person name="Nelson J."/>
            <person name="Hallsworth-Pepin K."/>
            <person name="Delehaunty K."/>
            <person name="Markovic C."/>
            <person name="Minx P."/>
            <person name="Feng Y."/>
            <person name="Kremitzki C."/>
            <person name="Mitreva M."/>
            <person name="Glasscock J."/>
            <person name="Wylie T."/>
            <person name="Wohldmann P."/>
            <person name="Thiru P."/>
            <person name="Nhan M.N."/>
            <person name="Pohl C.S."/>
            <person name="Smith S.M."/>
            <person name="Hou S."/>
            <person name="Nefedov M."/>
            <person name="de Jong P.J."/>
            <person name="Renfree M.B."/>
            <person name="Mardis E.R."/>
            <person name="Wilson R.K."/>
        </authorList>
    </citation>
    <scope>NUCLEOTIDE SEQUENCE [LARGE SCALE GENOMIC DNA]</scope>
    <source>
        <strain evidence="11 12">Glennie</strain>
    </source>
</reference>
<dbReference type="eggNOG" id="KOG3363">
    <property type="taxonomic scope" value="Eukaryota"/>
</dbReference>
<dbReference type="GO" id="GO:0032981">
    <property type="term" value="P:mitochondrial respiratory chain complex I assembly"/>
    <property type="evidence" value="ECO:0000318"/>
    <property type="project" value="GO_Central"/>
</dbReference>
<protein>
    <recommendedName>
        <fullName evidence="4">NADH dehydrogenase [ubiquinone] 1 alpha subcomplex assembly factor 3</fullName>
    </recommendedName>
</protein>
<evidence type="ECO:0000256" key="6">
    <source>
        <dbReference type="ARBA" id="ARBA00023128"/>
    </source>
</evidence>
<dbReference type="PANTHER" id="PTHR21192:SF2">
    <property type="entry name" value="NADH DEHYDROGENASE [UBIQUINONE] 1 ALPHA SUBCOMPLEX ASSEMBLY FACTOR 3"/>
    <property type="match status" value="1"/>
</dbReference>
<evidence type="ECO:0000313" key="11">
    <source>
        <dbReference type="Ensembl" id="ENSOANP00000017282.3"/>
    </source>
</evidence>
<keyword evidence="6" id="KW-0496">Mitochondrion</keyword>
<evidence type="ECO:0000256" key="8">
    <source>
        <dbReference type="ARBA" id="ARBA00023242"/>
    </source>
</evidence>
<dbReference type="Pfam" id="PF04430">
    <property type="entry name" value="DUF498"/>
    <property type="match status" value="1"/>
</dbReference>
<dbReference type="CTD" id="25915"/>
<dbReference type="HOGENOM" id="CLU_074390_3_1_1"/>
<evidence type="ECO:0000256" key="4">
    <source>
        <dbReference type="ARBA" id="ARBA00021776"/>
    </source>
</evidence>
<dbReference type="STRING" id="9258.ENSOANP00000017282"/>
<comment type="subunit">
    <text evidence="10">Interacts with NDUFAF4, NDUFS2 and NDUFS3.</text>
</comment>
<dbReference type="InterPro" id="IPR007523">
    <property type="entry name" value="NDUFAF3/AAMDC"/>
</dbReference>
<dbReference type="KEGG" id="oaa:100073688"/>
<evidence type="ECO:0000256" key="3">
    <source>
        <dbReference type="ARBA" id="ARBA00004273"/>
    </source>
</evidence>
<dbReference type="AlphaFoldDB" id="F6ZLT9"/>
<name>F6ZLT9_ORNAN</name>
<comment type="similarity">
    <text evidence="9">Belongs to the NDUFAF3 family.</text>
</comment>
<comment type="subcellular location">
    <subcellularLocation>
        <location evidence="3">Mitochondrion inner membrane</location>
    </subcellularLocation>
    <subcellularLocation>
        <location evidence="2">Nucleus</location>
    </subcellularLocation>
</comment>
<keyword evidence="12" id="KW-1185">Reference proteome</keyword>
<dbReference type="InterPro" id="IPR034095">
    <property type="entry name" value="NDUF3"/>
</dbReference>
<evidence type="ECO:0000256" key="2">
    <source>
        <dbReference type="ARBA" id="ARBA00004123"/>
    </source>
</evidence>
<dbReference type="PANTHER" id="PTHR21192">
    <property type="entry name" value="NUCLEAR PROTEIN E3-3"/>
    <property type="match status" value="1"/>
</dbReference>
<gene>
    <name evidence="11" type="primary">NDUFAF3</name>
</gene>
<dbReference type="Ensembl" id="ENSOANT00000017285.3">
    <property type="protein sequence ID" value="ENSOANP00000017282.3"/>
    <property type="gene ID" value="ENSOANG00000010908.4"/>
</dbReference>
<keyword evidence="8" id="KW-0539">Nucleus</keyword>
<dbReference type="OMA" id="FSKAYDH"/>